<keyword evidence="5" id="KW-0677">Repeat</keyword>
<dbReference type="InterPro" id="IPR011990">
    <property type="entry name" value="TPR-like_helical_dom_sf"/>
</dbReference>
<gene>
    <name evidence="11" type="ORF">BYL167_LOCUS10922</name>
</gene>
<evidence type="ECO:0000256" key="4">
    <source>
        <dbReference type="ARBA" id="ARBA00022695"/>
    </source>
</evidence>
<evidence type="ECO:0000256" key="10">
    <source>
        <dbReference type="SAM" id="MobiDB-lite"/>
    </source>
</evidence>
<dbReference type="Gene3D" id="3.90.176.10">
    <property type="entry name" value="Toxin ADP-ribosyltransferase, Chain A, domain 1"/>
    <property type="match status" value="1"/>
</dbReference>
<feature type="repeat" description="TPR" evidence="8">
    <location>
        <begin position="637"/>
        <end position="670"/>
    </location>
</feature>
<comment type="similarity">
    <text evidence="1 9">Belongs to the Arg-specific ADP-ribosyltransferase family.</text>
</comment>
<evidence type="ECO:0000256" key="8">
    <source>
        <dbReference type="PROSITE-ProRule" id="PRU00339"/>
    </source>
</evidence>
<evidence type="ECO:0000256" key="6">
    <source>
        <dbReference type="ARBA" id="ARBA00022803"/>
    </source>
</evidence>
<feature type="compositionally biased region" description="Low complexity" evidence="10">
    <location>
        <begin position="90"/>
        <end position="107"/>
    </location>
</feature>
<proteinExistence type="inferred from homology"/>
<protein>
    <recommendedName>
        <fullName evidence="9">NAD(P)(+)--arginine ADP-ribosyltransferase</fullName>
        <ecNumber evidence="9">2.4.2.31</ecNumber>
    </recommendedName>
    <alternativeName>
        <fullName evidence="9">Mono(ADP-ribosyl)transferase</fullName>
    </alternativeName>
</protein>
<evidence type="ECO:0000256" key="9">
    <source>
        <dbReference type="RuleBase" id="RU361228"/>
    </source>
</evidence>
<feature type="compositionally biased region" description="Polar residues" evidence="10">
    <location>
        <begin position="58"/>
        <end position="89"/>
    </location>
</feature>
<accession>A0A8S2MBR2</accession>
<dbReference type="EMBL" id="CAJOBH010003357">
    <property type="protein sequence ID" value="CAF3948996.1"/>
    <property type="molecule type" value="Genomic_DNA"/>
</dbReference>
<dbReference type="Pfam" id="PF13181">
    <property type="entry name" value="TPR_8"/>
    <property type="match status" value="2"/>
</dbReference>
<dbReference type="PANTHER" id="PTHR45641">
    <property type="entry name" value="TETRATRICOPEPTIDE REPEAT PROTEIN (AFU_ORTHOLOGUE AFUA_6G03870)"/>
    <property type="match status" value="1"/>
</dbReference>
<feature type="repeat" description="TPR" evidence="8">
    <location>
        <begin position="805"/>
        <end position="838"/>
    </location>
</feature>
<dbReference type="AlphaFoldDB" id="A0A8S2MBR2"/>
<sequence>MGCGSSSTPAAVTNSIGPQTRTNNVPEIVLPSSSRNIVTEREPSATPSSNKQRRIPSAESQHSTTKSIRSVTSQTSKQSRVSSVISTNNAAKRITSASSAATAKLSTGGKKSANPSIYSQSDVNQNLVIIWVDPQLDKNEKLYQDAITKLQRITNLLHRFTNADGCINCLETINDKTIVLIVSDRIGEQLIPLVFDKLQLEYIYVYNPEKHIRISWANKWAKKIKGIFHDMEQIFLGIKIDSGQMGSLTPISILPKKDIEIKTDGSNALDKTFMYTQLLKEILLDMEHGYEAKNTLVEYCRNQYADNDYQLGLIDEFAAEYDNHLAIQWYTKESFLYSMMNRALRSQDIETIMKMGFFISDLHKQIEKCYKEQNNQHTQITVHRGQGILKDDFDQLKNGIGGLLSFNNFLSTSIDANISVQFATRAAENPKVNGVLFTMNIDPEISSVPFAYLEGKSSFEYENEILFSMHTIFRVTNIQHIQDQYWCVMLDLTSDNDQVLKNLTDHFRKEFGEGTPLDRLGHLMLRLGEFNQAEEIFDIQLNREGEKTWRKQAHLNHQLGYVYGHKGEHKAALTYYNKALDMELAHLPEDDSSLAPTYNNIASVYHSMGDNASALSYYKKALEIETKFHSADHPLIATTYNNLGSVHSSLGDYAAALDYYMKTLIIREKSLPVNHPDFGTIYNNIGSAYSSLGDDQTALSYYQQTLELQENILPSGHIDLATSYGNIGTIYNSMGDHLKALEYHEKSLDIRKRGLPPYHPDTAMSYNNIGSVHSSMEDYKSALAFFQNSVEIRKHSFTEVHISFAQVYDNMGFIYKSMGDEAQALIYYQKVFDIRRTSLGENHPDMAYSYNNLGTMYSSMGEKSKALTYYEKALEIQR</sequence>
<feature type="non-terminal residue" evidence="11">
    <location>
        <position position="878"/>
    </location>
</feature>
<comment type="caution">
    <text evidence="11">The sequence shown here is derived from an EMBL/GenBank/DDBJ whole genome shotgun (WGS) entry which is preliminary data.</text>
</comment>
<dbReference type="PROSITE" id="PS50293">
    <property type="entry name" value="TPR_REGION"/>
    <property type="match status" value="2"/>
</dbReference>
<dbReference type="Pfam" id="PF13424">
    <property type="entry name" value="TPR_12"/>
    <property type="match status" value="3"/>
</dbReference>
<organism evidence="11 12">
    <name type="scientific">Rotaria magnacalcarata</name>
    <dbReference type="NCBI Taxonomy" id="392030"/>
    <lineage>
        <taxon>Eukaryota</taxon>
        <taxon>Metazoa</taxon>
        <taxon>Spiralia</taxon>
        <taxon>Gnathifera</taxon>
        <taxon>Rotifera</taxon>
        <taxon>Eurotatoria</taxon>
        <taxon>Bdelloidea</taxon>
        <taxon>Philodinida</taxon>
        <taxon>Philodinidae</taxon>
        <taxon>Rotaria</taxon>
    </lineage>
</organism>
<dbReference type="PROSITE" id="PS50005">
    <property type="entry name" value="TPR"/>
    <property type="match status" value="8"/>
</dbReference>
<keyword evidence="3 9" id="KW-0808">Transferase</keyword>
<evidence type="ECO:0000256" key="1">
    <source>
        <dbReference type="ARBA" id="ARBA00009558"/>
    </source>
</evidence>
<keyword evidence="6 8" id="KW-0802">TPR repeat</keyword>
<feature type="repeat" description="TPR" evidence="8">
    <location>
        <begin position="721"/>
        <end position="754"/>
    </location>
</feature>
<dbReference type="PANTHER" id="PTHR45641:SF19">
    <property type="entry name" value="NEPHROCYSTIN-3"/>
    <property type="match status" value="1"/>
</dbReference>
<evidence type="ECO:0000313" key="12">
    <source>
        <dbReference type="Proteomes" id="UP000681967"/>
    </source>
</evidence>
<feature type="compositionally biased region" description="Polar residues" evidence="10">
    <location>
        <begin position="1"/>
        <end position="37"/>
    </location>
</feature>
<comment type="catalytic activity">
    <reaction evidence="7 9">
        <text>L-arginyl-[protein] + NAD(+) = N(omega)-(ADP-D-ribosyl)-L-arginyl-[protein] + nicotinamide + H(+)</text>
        <dbReference type="Rhea" id="RHEA:19149"/>
        <dbReference type="Rhea" id="RHEA-COMP:10532"/>
        <dbReference type="Rhea" id="RHEA-COMP:15087"/>
        <dbReference type="ChEBI" id="CHEBI:15378"/>
        <dbReference type="ChEBI" id="CHEBI:17154"/>
        <dbReference type="ChEBI" id="CHEBI:29965"/>
        <dbReference type="ChEBI" id="CHEBI:57540"/>
        <dbReference type="ChEBI" id="CHEBI:142554"/>
        <dbReference type="EC" id="2.4.2.31"/>
    </reaction>
</comment>
<feature type="repeat" description="TPR" evidence="8">
    <location>
        <begin position="595"/>
        <end position="628"/>
    </location>
</feature>
<feature type="repeat" description="TPR" evidence="8">
    <location>
        <begin position="847"/>
        <end position="878"/>
    </location>
</feature>
<dbReference type="SMART" id="SM00028">
    <property type="entry name" value="TPR"/>
    <property type="match status" value="9"/>
</dbReference>
<evidence type="ECO:0000256" key="7">
    <source>
        <dbReference type="ARBA" id="ARBA00047597"/>
    </source>
</evidence>
<feature type="repeat" description="TPR" evidence="8">
    <location>
        <begin position="553"/>
        <end position="586"/>
    </location>
</feature>
<feature type="region of interest" description="Disordered" evidence="10">
    <location>
        <begin position="1"/>
        <end position="117"/>
    </location>
</feature>
<keyword evidence="2 9" id="KW-0328">Glycosyltransferase</keyword>
<dbReference type="GO" id="GO:0016779">
    <property type="term" value="F:nucleotidyltransferase activity"/>
    <property type="evidence" value="ECO:0007669"/>
    <property type="project" value="UniProtKB-KW"/>
</dbReference>
<dbReference type="InterPro" id="IPR000768">
    <property type="entry name" value="ART"/>
</dbReference>
<name>A0A8S2MBR2_9BILA</name>
<evidence type="ECO:0000256" key="5">
    <source>
        <dbReference type="ARBA" id="ARBA00022737"/>
    </source>
</evidence>
<keyword evidence="4" id="KW-0548">Nucleotidyltransferase</keyword>
<dbReference type="Pfam" id="PF01129">
    <property type="entry name" value="ART"/>
    <property type="match status" value="1"/>
</dbReference>
<keyword evidence="9" id="KW-0520">NAD</keyword>
<evidence type="ECO:0000313" key="11">
    <source>
        <dbReference type="EMBL" id="CAF3948996.1"/>
    </source>
</evidence>
<dbReference type="InterPro" id="IPR019734">
    <property type="entry name" value="TPR_rpt"/>
</dbReference>
<dbReference type="Proteomes" id="UP000681967">
    <property type="component" value="Unassembled WGS sequence"/>
</dbReference>
<dbReference type="SUPFAM" id="SSF56399">
    <property type="entry name" value="ADP-ribosylation"/>
    <property type="match status" value="1"/>
</dbReference>
<feature type="repeat" description="TPR" evidence="8">
    <location>
        <begin position="763"/>
        <end position="796"/>
    </location>
</feature>
<dbReference type="SUPFAM" id="SSF48452">
    <property type="entry name" value="TPR-like"/>
    <property type="match status" value="3"/>
</dbReference>
<keyword evidence="9" id="KW-0521">NADP</keyword>
<feature type="repeat" description="TPR" evidence="8">
    <location>
        <begin position="679"/>
        <end position="712"/>
    </location>
</feature>
<evidence type="ECO:0000256" key="3">
    <source>
        <dbReference type="ARBA" id="ARBA00022679"/>
    </source>
</evidence>
<dbReference type="Gene3D" id="1.25.40.10">
    <property type="entry name" value="Tetratricopeptide repeat domain"/>
    <property type="match status" value="3"/>
</dbReference>
<evidence type="ECO:0000256" key="2">
    <source>
        <dbReference type="ARBA" id="ARBA00022676"/>
    </source>
</evidence>
<dbReference type="PROSITE" id="PS51996">
    <property type="entry name" value="TR_MART"/>
    <property type="match status" value="1"/>
</dbReference>
<dbReference type="EC" id="2.4.2.31" evidence="9"/>
<reference evidence="11" key="1">
    <citation type="submission" date="2021-02" db="EMBL/GenBank/DDBJ databases">
        <authorList>
            <person name="Nowell W R."/>
        </authorList>
    </citation>
    <scope>NUCLEOTIDE SEQUENCE</scope>
</reference>
<dbReference type="GO" id="GO:0106274">
    <property type="term" value="F:NAD+-protein-arginine ADP-ribosyltransferase activity"/>
    <property type="evidence" value="ECO:0007669"/>
    <property type="project" value="UniProtKB-EC"/>
</dbReference>